<proteinExistence type="inferred from homology"/>
<evidence type="ECO:0000256" key="2">
    <source>
        <dbReference type="ARBA" id="ARBA00007161"/>
    </source>
</evidence>
<organism evidence="7 8">
    <name type="scientific">Alternaria panax</name>
    <dbReference type="NCBI Taxonomy" id="48097"/>
    <lineage>
        <taxon>Eukaryota</taxon>
        <taxon>Fungi</taxon>
        <taxon>Dikarya</taxon>
        <taxon>Ascomycota</taxon>
        <taxon>Pezizomycotina</taxon>
        <taxon>Dothideomycetes</taxon>
        <taxon>Pleosporomycetidae</taxon>
        <taxon>Pleosporales</taxon>
        <taxon>Pleosporineae</taxon>
        <taxon>Pleosporaceae</taxon>
        <taxon>Alternaria</taxon>
        <taxon>Alternaria sect. Panax</taxon>
    </lineage>
</organism>
<dbReference type="Gene3D" id="3.30.479.30">
    <property type="entry name" value="Band 7 domain"/>
    <property type="match status" value="1"/>
</dbReference>
<dbReference type="CDD" id="cd03399">
    <property type="entry name" value="SPFH_flotillin"/>
    <property type="match status" value="1"/>
</dbReference>
<gene>
    <name evidence="7" type="ORF">G6011_08331</name>
</gene>
<dbReference type="InterPro" id="IPR001107">
    <property type="entry name" value="Band_7"/>
</dbReference>
<dbReference type="Proteomes" id="UP001199106">
    <property type="component" value="Unassembled WGS sequence"/>
</dbReference>
<comment type="subcellular location">
    <subcellularLocation>
        <location evidence="1">Cell membrane</location>
    </subcellularLocation>
</comment>
<dbReference type="Pfam" id="PF01145">
    <property type="entry name" value="Band_7"/>
    <property type="match status" value="1"/>
</dbReference>
<dbReference type="GO" id="GO:0005886">
    <property type="term" value="C:plasma membrane"/>
    <property type="evidence" value="ECO:0007669"/>
    <property type="project" value="UniProtKB-SubCell"/>
</dbReference>
<keyword evidence="4" id="KW-0472">Membrane</keyword>
<evidence type="ECO:0000313" key="7">
    <source>
        <dbReference type="EMBL" id="KAG9190243.1"/>
    </source>
</evidence>
<comment type="similarity">
    <text evidence="2 5">Belongs to the band 7/mec-2 family. Flotillin subfamily.</text>
</comment>
<dbReference type="PANTHER" id="PTHR13806:SF31">
    <property type="entry name" value="FLOTILLIN-LIKE PROTEIN 1-RELATED"/>
    <property type="match status" value="1"/>
</dbReference>
<reference evidence="7" key="1">
    <citation type="submission" date="2021-07" db="EMBL/GenBank/DDBJ databases">
        <title>Genome Resource of American Ginseng Black Spot Pathogen Alternaria panax.</title>
        <authorList>
            <person name="Qiu C."/>
            <person name="Wang W."/>
            <person name="Liu Z."/>
        </authorList>
    </citation>
    <scope>NUCLEOTIDE SEQUENCE</scope>
    <source>
        <strain evidence="7">BNCC115425</strain>
    </source>
</reference>
<evidence type="ECO:0000313" key="8">
    <source>
        <dbReference type="Proteomes" id="UP001199106"/>
    </source>
</evidence>
<dbReference type="InterPro" id="IPR027705">
    <property type="entry name" value="Flotillin_fam"/>
</dbReference>
<evidence type="ECO:0000256" key="5">
    <source>
        <dbReference type="RuleBase" id="RU366054"/>
    </source>
</evidence>
<protein>
    <submittedName>
        <fullName evidence="7">Flotillin-like protein 1</fullName>
    </submittedName>
</protein>
<feature type="domain" description="Band 7" evidence="6">
    <location>
        <begin position="6"/>
        <end position="199"/>
    </location>
</feature>
<dbReference type="EMBL" id="JAANER010000004">
    <property type="protein sequence ID" value="KAG9190243.1"/>
    <property type="molecule type" value="Genomic_DNA"/>
</dbReference>
<name>A0AAD4I8J6_9PLEO</name>
<dbReference type="SUPFAM" id="SSF117892">
    <property type="entry name" value="Band 7/SPFH domain"/>
    <property type="match status" value="1"/>
</dbReference>
<accession>A0AAD4I8J6</accession>
<evidence type="ECO:0000259" key="6">
    <source>
        <dbReference type="Pfam" id="PF01145"/>
    </source>
</evidence>
<comment type="caution">
    <text evidence="7">The sequence shown here is derived from an EMBL/GenBank/DDBJ whole genome shotgun (WGS) entry which is preliminary data.</text>
</comment>
<evidence type="ECO:0000256" key="1">
    <source>
        <dbReference type="ARBA" id="ARBA00004236"/>
    </source>
</evidence>
<dbReference type="InterPro" id="IPR036013">
    <property type="entry name" value="Band_7/SPFH_dom_sf"/>
</dbReference>
<keyword evidence="3" id="KW-1003">Cell membrane</keyword>
<sequence length="505" mass="55773">MWYHVAEPNAYLVITGVGIEKVLIKKKAFVYPLQKVSKISITPFDFSMALQAMTIEKLKFALPAVFTIGPADSPEALEKYAVLLTGESDGSPTQTAAKGIVSVAEGRNHVQEIVKGIIEGETRSIVSNMTMEELFRERKIFKDKVIQQVQSELDQFGLCIYNANVKELQDTPGSEYFAFLSRKAHEGALNQAKVDVAHARMQGEVGEAEKQGKTKQEVAKIHAQTAVLETERKAEKATADAKFTDKEIEIGRDLNVARINAKREAERRDAELQMEVEKKRALMELERLRATKVVQAKIEKESAQQQADAELYTQEKAADGSKYGQQAEAEAAAFRRLRDAEANFQAKEREAEANFIVSKRQAEAEYFAQERAAQAHLITQQREAEGLSAMAKAYGDMANVLGGPQGLMQYLMITNGTYEKLANANGNAIKGLQPKINVWNTGSQGSEGMADPSAPIRNLFQSLPPLLSTIHDQTGMAPPSWLAQMPQQNGDLNKMHLRNGSDVSS</sequence>
<evidence type="ECO:0000256" key="3">
    <source>
        <dbReference type="ARBA" id="ARBA00022475"/>
    </source>
</evidence>
<evidence type="ECO:0000256" key="4">
    <source>
        <dbReference type="ARBA" id="ARBA00023136"/>
    </source>
</evidence>
<dbReference type="PANTHER" id="PTHR13806">
    <property type="entry name" value="FLOTILLIN-RELATED"/>
    <property type="match status" value="1"/>
</dbReference>
<dbReference type="AlphaFoldDB" id="A0AAD4I8J6"/>
<keyword evidence="8" id="KW-1185">Reference proteome</keyword>